<reference evidence="1" key="1">
    <citation type="submission" date="2021-02" db="EMBL/GenBank/DDBJ databases">
        <title>Neisseriaceae sp. 26B isolated from the cloaca of a Common Toad-headed Turtle (Mesoclemmys nasuta).</title>
        <authorList>
            <person name="Spergser J."/>
            <person name="Busse H.-J."/>
        </authorList>
    </citation>
    <scope>NUCLEOTIDE SEQUENCE</scope>
    <source>
        <strain evidence="1">26B</strain>
    </source>
</reference>
<evidence type="ECO:0000313" key="2">
    <source>
        <dbReference type="Proteomes" id="UP000653156"/>
    </source>
</evidence>
<proteinExistence type="predicted"/>
<name>A0A892ZFR8_9NEIS</name>
<dbReference type="RefSeq" id="WP_230338703.1">
    <property type="nucleotide sequence ID" value="NZ_CP069798.1"/>
</dbReference>
<dbReference type="KEGG" id="ptes:JQU52_11930"/>
<protein>
    <submittedName>
        <fullName evidence="1">Uncharacterized protein</fullName>
    </submittedName>
</protein>
<dbReference type="Proteomes" id="UP000653156">
    <property type="component" value="Chromosome"/>
</dbReference>
<sequence>MRAVSQTGDWNNWCIFFLQAVQWQAVHNLTIAQNIYALYEEMKTVFTETLSSKHSLAVLNFVFTHPVFRNSRLAAFLLGRHAGVNAMLKFAPPYCPAGV</sequence>
<organism evidence="1 2">
    <name type="scientific">Paralysiella testudinis</name>
    <dbReference type="NCBI Taxonomy" id="2809020"/>
    <lineage>
        <taxon>Bacteria</taxon>
        <taxon>Pseudomonadati</taxon>
        <taxon>Pseudomonadota</taxon>
        <taxon>Betaproteobacteria</taxon>
        <taxon>Neisseriales</taxon>
        <taxon>Neisseriaceae</taxon>
        <taxon>Paralysiella</taxon>
    </lineage>
</organism>
<evidence type="ECO:0000313" key="1">
    <source>
        <dbReference type="EMBL" id="QRQ81410.1"/>
    </source>
</evidence>
<accession>A0A892ZFR8</accession>
<keyword evidence="2" id="KW-1185">Reference proteome</keyword>
<gene>
    <name evidence="1" type="ORF">JQU52_11930</name>
</gene>
<dbReference type="AlphaFoldDB" id="A0A892ZFR8"/>
<dbReference type="EMBL" id="CP069798">
    <property type="protein sequence ID" value="QRQ81410.1"/>
    <property type="molecule type" value="Genomic_DNA"/>
</dbReference>